<dbReference type="OrthoDB" id="9788235at2"/>
<dbReference type="PANTHER" id="PTHR43180:SF66">
    <property type="entry name" value="SHORT-CHAIN DEHYDROGENASE_REDUCTASE FAMILY PROTEIN"/>
    <property type="match status" value="1"/>
</dbReference>
<keyword evidence="2 3" id="KW-0560">Oxidoreductase</keyword>
<dbReference type="SUPFAM" id="SSF51735">
    <property type="entry name" value="NAD(P)-binding Rossmann-fold domains"/>
    <property type="match status" value="1"/>
</dbReference>
<dbReference type="InterPro" id="IPR002347">
    <property type="entry name" value="SDR_fam"/>
</dbReference>
<proteinExistence type="inferred from homology"/>
<dbReference type="Gene3D" id="3.40.50.720">
    <property type="entry name" value="NAD(P)-binding Rossmann-like Domain"/>
    <property type="match status" value="1"/>
</dbReference>
<dbReference type="EC" id="1.-.-.-" evidence="3"/>
<comment type="similarity">
    <text evidence="1">Belongs to the short-chain dehydrogenases/reductases (SDR) family.</text>
</comment>
<dbReference type="PRINTS" id="PR00081">
    <property type="entry name" value="GDHRDH"/>
</dbReference>
<dbReference type="EMBL" id="LS483254">
    <property type="protein sequence ID" value="SQD92487.1"/>
    <property type="molecule type" value="Genomic_DNA"/>
</dbReference>
<dbReference type="GO" id="GO:0016491">
    <property type="term" value="F:oxidoreductase activity"/>
    <property type="evidence" value="ECO:0007669"/>
    <property type="project" value="UniProtKB-KW"/>
</dbReference>
<protein>
    <submittedName>
        <fullName evidence="3">Uncharacterized oxidoreductase TM_0325</fullName>
        <ecNumber evidence="3">1.-.-.-</ecNumber>
    </submittedName>
</protein>
<dbReference type="KEGG" id="bana:BARAN1_0463"/>
<evidence type="ECO:0000256" key="2">
    <source>
        <dbReference type="ARBA" id="ARBA00023002"/>
    </source>
</evidence>
<name>A0A2X3K5C9_9BACT</name>
<accession>A0A2X3K5C9</accession>
<dbReference type="Proteomes" id="UP000249818">
    <property type="component" value="Chromosome BARAN1"/>
</dbReference>
<sequence length="124" mass="12916">MAGKFSGKVALVTGAAAGIGKATALAFAREGAKVVLADVLVKEGEEAAQAIRKAGGEAIFVGTDVSKPAEVERAVNQAIENFGRLDVAFNNAGIEGRRAPTADCTEETWDRVISINLKWSTIRG</sequence>
<evidence type="ECO:0000313" key="4">
    <source>
        <dbReference type="Proteomes" id="UP000249818"/>
    </source>
</evidence>
<dbReference type="PANTHER" id="PTHR43180">
    <property type="entry name" value="3-OXOACYL-(ACYL-CARRIER-PROTEIN) REDUCTASE (AFU_ORTHOLOGUE AFUA_6G11210)"/>
    <property type="match status" value="1"/>
</dbReference>
<gene>
    <name evidence="3" type="ORF">BARAN1_0463</name>
</gene>
<organism evidence="3 4">
    <name type="scientific">Candidatus Bipolaricaulis anaerobius</name>
    <dbReference type="NCBI Taxonomy" id="2026885"/>
    <lineage>
        <taxon>Bacteria</taxon>
        <taxon>Candidatus Bipolaricaulota</taxon>
        <taxon>Candidatus Bipolaricaulia</taxon>
        <taxon>Candidatus Bipolaricaulales</taxon>
        <taxon>Candidatus Bipolaricaulaceae</taxon>
        <taxon>Candidatus Bipolaricaulis</taxon>
    </lineage>
</organism>
<reference evidence="4" key="1">
    <citation type="submission" date="2018-05" db="EMBL/GenBank/DDBJ databases">
        <authorList>
            <person name="Hao L."/>
        </authorList>
    </citation>
    <scope>NUCLEOTIDE SEQUENCE [LARGE SCALE GENOMIC DNA]</scope>
</reference>
<dbReference type="AlphaFoldDB" id="A0A2X3K5C9"/>
<evidence type="ECO:0000313" key="3">
    <source>
        <dbReference type="EMBL" id="SQD92487.1"/>
    </source>
</evidence>
<evidence type="ECO:0000256" key="1">
    <source>
        <dbReference type="ARBA" id="ARBA00006484"/>
    </source>
</evidence>
<dbReference type="Pfam" id="PF00106">
    <property type="entry name" value="adh_short"/>
    <property type="match status" value="1"/>
</dbReference>
<dbReference type="RefSeq" id="WP_122031754.1">
    <property type="nucleotide sequence ID" value="NZ_LS483254.1"/>
</dbReference>
<dbReference type="InterPro" id="IPR036291">
    <property type="entry name" value="NAD(P)-bd_dom_sf"/>
</dbReference>
<keyword evidence="4" id="KW-1185">Reference proteome</keyword>